<dbReference type="KEGG" id="cgob:115004831"/>
<dbReference type="InterPro" id="IPR000928">
    <property type="entry name" value="SNAP-25_dom"/>
</dbReference>
<dbReference type="Proteomes" id="UP000504630">
    <property type="component" value="Unplaced"/>
</dbReference>
<dbReference type="GO" id="GO:0043005">
    <property type="term" value="C:neuron projection"/>
    <property type="evidence" value="ECO:0007669"/>
    <property type="project" value="UniProtKB-KW"/>
</dbReference>
<dbReference type="OrthoDB" id="19261at2759"/>
<evidence type="ECO:0000256" key="5">
    <source>
        <dbReference type="ARBA" id="ARBA00023054"/>
    </source>
</evidence>
<evidence type="ECO:0000256" key="7">
    <source>
        <dbReference type="RuleBase" id="RU369075"/>
    </source>
</evidence>
<evidence type="ECO:0000313" key="10">
    <source>
        <dbReference type="RefSeq" id="XP_029282394.1"/>
    </source>
</evidence>
<keyword evidence="3 7" id="KW-0677">Repeat</keyword>
<dbReference type="PANTHER" id="PTHR19305">
    <property type="entry name" value="SYNAPTOSOMAL ASSOCIATED PROTEIN"/>
    <property type="match status" value="1"/>
</dbReference>
<sequence>MADESDMRNELADLQTRADQVADESLESTRRMLSLVEEVSVCGRIKGGGQAWGANQDGVVNSQPGARVMDEREQMAISGGFIRRVTEDARENEMDENLEQVGGIIGNLRHMALDMGQEIDTQNRQVDRIMEKADSNKTRIDEANQRATKMLGSG</sequence>
<organism evidence="9 10">
    <name type="scientific">Cottoperca gobio</name>
    <name type="common">Frogmouth</name>
    <name type="synonym">Aphritis gobio</name>
    <dbReference type="NCBI Taxonomy" id="56716"/>
    <lineage>
        <taxon>Eukaryota</taxon>
        <taxon>Metazoa</taxon>
        <taxon>Chordata</taxon>
        <taxon>Craniata</taxon>
        <taxon>Vertebrata</taxon>
        <taxon>Euteleostomi</taxon>
        <taxon>Actinopterygii</taxon>
        <taxon>Neopterygii</taxon>
        <taxon>Teleostei</taxon>
        <taxon>Neoteleostei</taxon>
        <taxon>Acanthomorphata</taxon>
        <taxon>Eupercaria</taxon>
        <taxon>Perciformes</taxon>
        <taxon>Notothenioidei</taxon>
        <taxon>Bovichtidae</taxon>
        <taxon>Cottoperca</taxon>
    </lineage>
</organism>
<reference evidence="10" key="1">
    <citation type="submission" date="2025-08" db="UniProtKB">
        <authorList>
            <consortium name="RefSeq"/>
        </authorList>
    </citation>
    <scope>IDENTIFICATION</scope>
</reference>
<dbReference type="InterPro" id="IPR000727">
    <property type="entry name" value="T_SNARE_dom"/>
</dbReference>
<evidence type="ECO:0000256" key="2">
    <source>
        <dbReference type="ARBA" id="ARBA00022599"/>
    </source>
</evidence>
<dbReference type="GO" id="GO:0017075">
    <property type="term" value="F:syntaxin-1 binding"/>
    <property type="evidence" value="ECO:0007669"/>
    <property type="project" value="TreeGrafter"/>
</dbReference>
<dbReference type="AlphaFoldDB" id="A0A6J2PAK2"/>
<name>A0A6J2PAK2_COTGO</name>
<evidence type="ECO:0000256" key="4">
    <source>
        <dbReference type="ARBA" id="ARBA00023018"/>
    </source>
</evidence>
<dbReference type="GO" id="GO:0016082">
    <property type="term" value="P:synaptic vesicle priming"/>
    <property type="evidence" value="ECO:0007669"/>
    <property type="project" value="TreeGrafter"/>
</dbReference>
<proteinExistence type="inferred from homology"/>
<dbReference type="FunFam" id="1.20.5.110:FF:000009">
    <property type="entry name" value="Synaptosomal-associated protein"/>
    <property type="match status" value="1"/>
</dbReference>
<protein>
    <recommendedName>
        <fullName evidence="6 7">Multifunctional fusion protein</fullName>
    </recommendedName>
    <domain>
        <recommendedName>
            <fullName evidence="7">Synaptosomal-associated protein 25</fullName>
            <shortName evidence="7">SNAP-25</shortName>
        </recommendedName>
    </domain>
    <domain>
        <recommendedName>
            <fullName evidence="6">Synaptosomal-associated protein</fullName>
        </recommendedName>
    </domain>
</protein>
<keyword evidence="4 7" id="KW-0770">Synapse</keyword>
<keyword evidence="7" id="KW-1003">Cell membrane</keyword>
<dbReference type="SMART" id="SM00397">
    <property type="entry name" value="t_SNARE"/>
    <property type="match status" value="1"/>
</dbReference>
<gene>
    <name evidence="10" type="primary">LOC115004831</name>
</gene>
<evidence type="ECO:0000256" key="1">
    <source>
        <dbReference type="ARBA" id="ARBA00009480"/>
    </source>
</evidence>
<evidence type="ECO:0000313" key="9">
    <source>
        <dbReference type="Proteomes" id="UP000504630"/>
    </source>
</evidence>
<dbReference type="GO" id="GO:0005484">
    <property type="term" value="F:SNAP receptor activity"/>
    <property type="evidence" value="ECO:0007669"/>
    <property type="project" value="TreeGrafter"/>
</dbReference>
<dbReference type="PROSITE" id="PS50192">
    <property type="entry name" value="T_SNARE"/>
    <property type="match status" value="1"/>
</dbReference>
<dbReference type="PANTHER" id="PTHR19305:SF5">
    <property type="entry name" value="SYNAPTOSOMAL-ASSOCIATED PROTEIN 25"/>
    <property type="match status" value="1"/>
</dbReference>
<dbReference type="Gene3D" id="1.20.5.110">
    <property type="match status" value="2"/>
</dbReference>
<accession>A0A6J2PAK2</accession>
<dbReference type="GO" id="GO:0098793">
    <property type="term" value="C:presynapse"/>
    <property type="evidence" value="ECO:0007669"/>
    <property type="project" value="GOC"/>
</dbReference>
<keyword evidence="9" id="KW-1185">Reference proteome</keyword>
<comment type="function">
    <text evidence="7">Plays an important role in the synaptic function of specific neuronal systems. Associates with proteins involved in vesicle docking and membrane fusion.</text>
</comment>
<evidence type="ECO:0000259" key="8">
    <source>
        <dbReference type="PROSITE" id="PS50192"/>
    </source>
</evidence>
<dbReference type="GeneID" id="115004831"/>
<dbReference type="SUPFAM" id="SSF58038">
    <property type="entry name" value="SNARE fusion complex"/>
    <property type="match status" value="1"/>
</dbReference>
<dbReference type="GO" id="GO:0070032">
    <property type="term" value="C:synaptobrevin 2-SNAP-25-syntaxin-1a-complexin I complex"/>
    <property type="evidence" value="ECO:0007669"/>
    <property type="project" value="TreeGrafter"/>
</dbReference>
<dbReference type="RefSeq" id="XP_029282394.1">
    <property type="nucleotide sequence ID" value="XM_029426534.1"/>
</dbReference>
<evidence type="ECO:0000256" key="6">
    <source>
        <dbReference type="RuleBase" id="RU003496"/>
    </source>
</evidence>
<dbReference type="CDD" id="cd15885">
    <property type="entry name" value="SNARE_SNAP25C"/>
    <property type="match status" value="1"/>
</dbReference>
<comment type="subcellular location">
    <subcellularLocation>
        <location evidence="7">Synapse</location>
        <location evidence="7">Synaptosome</location>
    </subcellularLocation>
    <subcellularLocation>
        <location evidence="7">Cell membrane</location>
    </subcellularLocation>
</comment>
<dbReference type="GO" id="GO:0031629">
    <property type="term" value="P:synaptic vesicle fusion to presynaptic active zone membrane"/>
    <property type="evidence" value="ECO:0007669"/>
    <property type="project" value="TreeGrafter"/>
</dbReference>
<keyword evidence="7" id="KW-0472">Membrane</keyword>
<feature type="domain" description="T-SNARE coiled-coil homology" evidence="8">
    <location>
        <begin position="88"/>
        <end position="150"/>
    </location>
</feature>
<dbReference type="Pfam" id="PF00835">
    <property type="entry name" value="SNAP-25"/>
    <property type="match status" value="1"/>
</dbReference>
<keyword evidence="2 7" id="KW-0771">Synaptosome</keyword>
<evidence type="ECO:0000256" key="3">
    <source>
        <dbReference type="ARBA" id="ARBA00022737"/>
    </source>
</evidence>
<keyword evidence="5 7" id="KW-0175">Coiled coil</keyword>
<comment type="similarity">
    <text evidence="1 6">Belongs to the SNAP-25 family.</text>
</comment>
<dbReference type="GO" id="GO:0005886">
    <property type="term" value="C:plasma membrane"/>
    <property type="evidence" value="ECO:0007669"/>
    <property type="project" value="UniProtKB-SubCell"/>
</dbReference>
<dbReference type="InParanoid" id="A0A6J2PAK2"/>